<dbReference type="EMBL" id="AP028907">
    <property type="protein sequence ID" value="BES82288.1"/>
    <property type="molecule type" value="Genomic_DNA"/>
</dbReference>
<proteinExistence type="predicted"/>
<keyword evidence="2" id="KW-1185">Reference proteome</keyword>
<organism evidence="1 2">
    <name type="scientific">Pyrodictium abyssi</name>
    <dbReference type="NCBI Taxonomy" id="54256"/>
    <lineage>
        <taxon>Archaea</taxon>
        <taxon>Thermoproteota</taxon>
        <taxon>Thermoprotei</taxon>
        <taxon>Desulfurococcales</taxon>
        <taxon>Pyrodictiaceae</taxon>
        <taxon>Pyrodictium</taxon>
    </lineage>
</organism>
<dbReference type="Proteomes" id="UP001341135">
    <property type="component" value="Chromosome"/>
</dbReference>
<protein>
    <recommendedName>
        <fullName evidence="3">Methanolan biosynthesis EpsI domain-containing protein</fullName>
    </recommendedName>
</protein>
<evidence type="ECO:0000313" key="1">
    <source>
        <dbReference type="EMBL" id="BES82288.1"/>
    </source>
</evidence>
<evidence type="ECO:0008006" key="3">
    <source>
        <dbReference type="Google" id="ProtNLM"/>
    </source>
</evidence>
<evidence type="ECO:0000313" key="2">
    <source>
        <dbReference type="Proteomes" id="UP001341135"/>
    </source>
</evidence>
<sequence length="184" mass="19275">MRRQLGRPVVLAAAVLAAAAAAVLLMGSGGGSDGQAAVGGLFYPETLPGGYSVEKVVAGDEALAMVKGIHWEPGMVRAERALIVVYSDGTRLWIVDTGGDACGLVARMAEKMRMYQDRLPYTAPVEHSIGGTTVYMSLDKRDGRLHVFWCRGSLAAWAELGASAYTGQGAALEVLSALIQGVHA</sequence>
<gene>
    <name evidence="1" type="ORF">PABY_18550</name>
</gene>
<name>A0ABN6ZVZ1_9CREN</name>
<reference evidence="1 2" key="1">
    <citation type="submission" date="2023-09" db="EMBL/GenBank/DDBJ databases">
        <title>Pyrofollis japonicus gen. nov. sp. nov., a novel member of the family Pyrodictiaceae isolated from the Iheya North hydrothermal field.</title>
        <authorList>
            <person name="Miyazaki U."/>
            <person name="Sanari M."/>
            <person name="Tame A."/>
            <person name="Kitajima M."/>
            <person name="Okamoto A."/>
            <person name="Sawayama S."/>
            <person name="Miyazaki J."/>
            <person name="Takai K."/>
            <person name="Nakagawa S."/>
        </authorList>
    </citation>
    <scope>NUCLEOTIDE SEQUENCE [LARGE SCALE GENOMIC DNA]</scope>
    <source>
        <strain evidence="1 2">AV2</strain>
    </source>
</reference>
<accession>A0ABN6ZVZ1</accession>